<dbReference type="PANTHER" id="PTHR37831:SF1">
    <property type="entry name" value="D-RIBOSE PYRANASE"/>
    <property type="match status" value="1"/>
</dbReference>
<evidence type="ECO:0000256" key="6">
    <source>
        <dbReference type="HAMAP-Rule" id="MF_01661"/>
    </source>
</evidence>
<evidence type="ECO:0000256" key="5">
    <source>
        <dbReference type="ARBA" id="ARBA00023277"/>
    </source>
</evidence>
<keyword evidence="3 6" id="KW-0963">Cytoplasm</keyword>
<comment type="subunit">
    <text evidence="6">Homodecamer.</text>
</comment>
<dbReference type="GO" id="GO:0016872">
    <property type="term" value="F:intramolecular lyase activity"/>
    <property type="evidence" value="ECO:0007669"/>
    <property type="project" value="UniProtKB-UniRule"/>
</dbReference>
<dbReference type="EC" id="5.4.99.62" evidence="2 6"/>
<gene>
    <name evidence="6" type="primary">rbsD</name>
    <name evidence="7" type="ORF">CKQ53_05020</name>
</gene>
<dbReference type="KEGG" id="lbq:CKQ53_05020"/>
<dbReference type="Gene3D" id="3.40.1650.10">
    <property type="entry name" value="RbsD-like domain"/>
    <property type="match status" value="1"/>
</dbReference>
<organism evidence="7 8">
    <name type="scientific">Lonsdalea britannica</name>
    <dbReference type="NCBI Taxonomy" id="1082704"/>
    <lineage>
        <taxon>Bacteria</taxon>
        <taxon>Pseudomonadati</taxon>
        <taxon>Pseudomonadota</taxon>
        <taxon>Gammaproteobacteria</taxon>
        <taxon>Enterobacterales</taxon>
        <taxon>Pectobacteriaceae</taxon>
        <taxon>Lonsdalea</taxon>
    </lineage>
</organism>
<comment type="subcellular location">
    <subcellularLocation>
        <location evidence="6">Cytoplasm</location>
    </subcellularLocation>
</comment>
<dbReference type="InterPro" id="IPR007721">
    <property type="entry name" value="RbsD_FucU"/>
</dbReference>
<keyword evidence="5 6" id="KW-0119">Carbohydrate metabolism</keyword>
<dbReference type="Proteomes" id="UP000263881">
    <property type="component" value="Chromosome"/>
</dbReference>
<sequence length="139" mass="15127">MKKGVLLNTAISEVIARLGHTDSIAIADAGLPVAETTLRIDLALTHNVPEFMQVVETATAEMQVEAAILANEIVENNPRIHDALLQHLLQLEQRQGNTISLHYVTHDAFKQQSAQCRAVIRSGECSPYANVILCAGVTF</sequence>
<protein>
    <recommendedName>
        <fullName evidence="2 6">D-ribose pyranase</fullName>
        <ecNumber evidence="2 6">5.4.99.62</ecNumber>
    </recommendedName>
</protein>
<keyword evidence="8" id="KW-1185">Reference proteome</keyword>
<feature type="binding site" evidence="6">
    <location>
        <position position="106"/>
    </location>
    <ligand>
        <name>substrate</name>
    </ligand>
</feature>
<comment type="pathway">
    <text evidence="6">Carbohydrate metabolism; D-ribose degradation; D-ribose 5-phosphate from beta-D-ribopyranose: step 1/2.</text>
</comment>
<evidence type="ECO:0000256" key="2">
    <source>
        <dbReference type="ARBA" id="ARBA00012862"/>
    </source>
</evidence>
<dbReference type="RefSeq" id="WP_094117953.1">
    <property type="nucleotide sequence ID" value="NZ_CP023009.1"/>
</dbReference>
<keyword evidence="4 6" id="KW-0413">Isomerase</keyword>
<dbReference type="NCBIfam" id="NF008761">
    <property type="entry name" value="PRK11797.1"/>
    <property type="match status" value="1"/>
</dbReference>
<dbReference type="HAMAP" id="MF_01661">
    <property type="entry name" value="D_rib_pyranase"/>
    <property type="match status" value="1"/>
</dbReference>
<comment type="catalytic activity">
    <reaction evidence="1 6">
        <text>beta-D-ribopyranose = beta-D-ribofuranose</text>
        <dbReference type="Rhea" id="RHEA:25432"/>
        <dbReference type="ChEBI" id="CHEBI:27476"/>
        <dbReference type="ChEBI" id="CHEBI:47002"/>
        <dbReference type="EC" id="5.4.99.62"/>
    </reaction>
</comment>
<dbReference type="PANTHER" id="PTHR37831">
    <property type="entry name" value="D-RIBOSE PYRANASE"/>
    <property type="match status" value="1"/>
</dbReference>
<dbReference type="InterPro" id="IPR023750">
    <property type="entry name" value="RbsD-like_sf"/>
</dbReference>
<dbReference type="EMBL" id="CP023009">
    <property type="protein sequence ID" value="AXW86403.1"/>
    <property type="molecule type" value="Genomic_DNA"/>
</dbReference>
<comment type="similarity">
    <text evidence="6">Belongs to the RbsD / FucU family. RbsD subfamily.</text>
</comment>
<dbReference type="GO" id="GO:0062193">
    <property type="term" value="F:D-ribose pyranase activity"/>
    <property type="evidence" value="ECO:0007669"/>
    <property type="project" value="UniProtKB-EC"/>
</dbReference>
<name>A0AAD0WKG9_9GAMM</name>
<evidence type="ECO:0000256" key="3">
    <source>
        <dbReference type="ARBA" id="ARBA00022490"/>
    </source>
</evidence>
<evidence type="ECO:0000313" key="7">
    <source>
        <dbReference type="EMBL" id="AXW86403.1"/>
    </source>
</evidence>
<dbReference type="InterPro" id="IPR023064">
    <property type="entry name" value="D-ribose_pyranase"/>
</dbReference>
<evidence type="ECO:0000256" key="1">
    <source>
        <dbReference type="ARBA" id="ARBA00000223"/>
    </source>
</evidence>
<dbReference type="SUPFAM" id="SSF102546">
    <property type="entry name" value="RbsD-like"/>
    <property type="match status" value="1"/>
</dbReference>
<evidence type="ECO:0000313" key="8">
    <source>
        <dbReference type="Proteomes" id="UP000263881"/>
    </source>
</evidence>
<dbReference type="GO" id="GO:0005829">
    <property type="term" value="C:cytosol"/>
    <property type="evidence" value="ECO:0007669"/>
    <property type="project" value="TreeGrafter"/>
</dbReference>
<evidence type="ECO:0000256" key="4">
    <source>
        <dbReference type="ARBA" id="ARBA00023235"/>
    </source>
</evidence>
<dbReference type="GO" id="GO:0019303">
    <property type="term" value="P:D-ribose catabolic process"/>
    <property type="evidence" value="ECO:0007669"/>
    <property type="project" value="UniProtKB-UniRule"/>
</dbReference>
<accession>A0AAD0WKG9</accession>
<feature type="binding site" evidence="6">
    <location>
        <begin position="128"/>
        <end position="130"/>
    </location>
    <ligand>
        <name>substrate</name>
    </ligand>
</feature>
<comment type="function">
    <text evidence="6">Catalyzes the interconversion of beta-pyran and beta-furan forms of D-ribose.</text>
</comment>
<dbReference type="AlphaFoldDB" id="A0AAD0WKG9"/>
<dbReference type="GO" id="GO:0048029">
    <property type="term" value="F:monosaccharide binding"/>
    <property type="evidence" value="ECO:0007669"/>
    <property type="project" value="InterPro"/>
</dbReference>
<feature type="binding site" evidence="6">
    <location>
        <position position="28"/>
    </location>
    <ligand>
        <name>substrate</name>
    </ligand>
</feature>
<dbReference type="Pfam" id="PF05025">
    <property type="entry name" value="RbsD_FucU"/>
    <property type="match status" value="1"/>
</dbReference>
<proteinExistence type="inferred from homology"/>
<reference evidence="7 8" key="1">
    <citation type="submission" date="2017-08" db="EMBL/GenBank/DDBJ databases">
        <title>Comparative genomics of bacteria isolated from necrotic lesions of AOD affected trees.</title>
        <authorList>
            <person name="Doonan J."/>
            <person name="Denman S."/>
            <person name="McDonald J.E."/>
        </authorList>
    </citation>
    <scope>NUCLEOTIDE SEQUENCE [LARGE SCALE GENOMIC DNA]</scope>
    <source>
        <strain evidence="7 8">477</strain>
    </source>
</reference>
<feature type="active site" description="Proton donor" evidence="6">
    <location>
        <position position="20"/>
    </location>
</feature>